<dbReference type="AlphaFoldDB" id="A0A2P6S5C3"/>
<dbReference type="Proteomes" id="UP000238479">
    <property type="component" value="Chromosome 2"/>
</dbReference>
<evidence type="ECO:0000313" key="1">
    <source>
        <dbReference type="EMBL" id="PRQ53893.1"/>
    </source>
</evidence>
<sequence length="93" mass="10633">MLFPFNFPVLGLKRFFSNRTGGLLRSRRLWWSISGGVAYLDLLYHSPMPTVVWIYLVVHADVSKDLQICKTLLVGRKQICPSPARALRLPLGY</sequence>
<gene>
    <name evidence="1" type="ORF">RchiOBHm_Chr2g0171521</name>
</gene>
<name>A0A2P6S5C3_ROSCH</name>
<accession>A0A2P6S5C3</accession>
<evidence type="ECO:0000313" key="2">
    <source>
        <dbReference type="Proteomes" id="UP000238479"/>
    </source>
</evidence>
<comment type="caution">
    <text evidence="1">The sequence shown here is derived from an EMBL/GenBank/DDBJ whole genome shotgun (WGS) entry which is preliminary data.</text>
</comment>
<protein>
    <submittedName>
        <fullName evidence="1">Uncharacterized protein</fullName>
    </submittedName>
</protein>
<dbReference type="Gramene" id="PRQ53893">
    <property type="protein sequence ID" value="PRQ53893"/>
    <property type="gene ID" value="RchiOBHm_Chr2g0171521"/>
</dbReference>
<keyword evidence="2" id="KW-1185">Reference proteome</keyword>
<reference evidence="1 2" key="1">
    <citation type="journal article" date="2018" name="Nat. Genet.">
        <title>The Rosa genome provides new insights in the design of modern roses.</title>
        <authorList>
            <person name="Bendahmane M."/>
        </authorList>
    </citation>
    <scope>NUCLEOTIDE SEQUENCE [LARGE SCALE GENOMIC DNA]</scope>
    <source>
        <strain evidence="2">cv. Old Blush</strain>
    </source>
</reference>
<dbReference type="EMBL" id="PDCK01000040">
    <property type="protein sequence ID" value="PRQ53893.1"/>
    <property type="molecule type" value="Genomic_DNA"/>
</dbReference>
<organism evidence="1 2">
    <name type="scientific">Rosa chinensis</name>
    <name type="common">China rose</name>
    <dbReference type="NCBI Taxonomy" id="74649"/>
    <lineage>
        <taxon>Eukaryota</taxon>
        <taxon>Viridiplantae</taxon>
        <taxon>Streptophyta</taxon>
        <taxon>Embryophyta</taxon>
        <taxon>Tracheophyta</taxon>
        <taxon>Spermatophyta</taxon>
        <taxon>Magnoliopsida</taxon>
        <taxon>eudicotyledons</taxon>
        <taxon>Gunneridae</taxon>
        <taxon>Pentapetalae</taxon>
        <taxon>rosids</taxon>
        <taxon>fabids</taxon>
        <taxon>Rosales</taxon>
        <taxon>Rosaceae</taxon>
        <taxon>Rosoideae</taxon>
        <taxon>Rosoideae incertae sedis</taxon>
        <taxon>Rosa</taxon>
    </lineage>
</organism>
<proteinExistence type="predicted"/>